<dbReference type="InterPro" id="IPR008201">
    <property type="entry name" value="HepT-like"/>
</dbReference>
<dbReference type="GO" id="GO:0004540">
    <property type="term" value="F:RNA nuclease activity"/>
    <property type="evidence" value="ECO:0007669"/>
    <property type="project" value="InterPro"/>
</dbReference>
<dbReference type="PANTHER" id="PTHR34139">
    <property type="entry name" value="UPF0331 PROTEIN MJ0127"/>
    <property type="match status" value="1"/>
</dbReference>
<gene>
    <name evidence="6" type="ORF">HY912_02600</name>
</gene>
<dbReference type="GO" id="GO:0016787">
    <property type="term" value="F:hydrolase activity"/>
    <property type="evidence" value="ECO:0007669"/>
    <property type="project" value="UniProtKB-KW"/>
</dbReference>
<dbReference type="GO" id="GO:0110001">
    <property type="term" value="C:toxin-antitoxin complex"/>
    <property type="evidence" value="ECO:0007669"/>
    <property type="project" value="InterPro"/>
</dbReference>
<evidence type="ECO:0000256" key="5">
    <source>
        <dbReference type="ARBA" id="ARBA00022801"/>
    </source>
</evidence>
<dbReference type="GO" id="GO:0000166">
    <property type="term" value="F:nucleotide binding"/>
    <property type="evidence" value="ECO:0007669"/>
    <property type="project" value="UniProtKB-KW"/>
</dbReference>
<dbReference type="Pfam" id="PF01934">
    <property type="entry name" value="HepT-like"/>
    <property type="match status" value="1"/>
</dbReference>
<accession>A0A9D6UXR3</accession>
<organism evidence="6 7">
    <name type="scientific">Desulfomonile tiedjei</name>
    <dbReference type="NCBI Taxonomy" id="2358"/>
    <lineage>
        <taxon>Bacteria</taxon>
        <taxon>Pseudomonadati</taxon>
        <taxon>Thermodesulfobacteriota</taxon>
        <taxon>Desulfomonilia</taxon>
        <taxon>Desulfomonilales</taxon>
        <taxon>Desulfomonilaceae</taxon>
        <taxon>Desulfomonile</taxon>
    </lineage>
</organism>
<evidence type="ECO:0000256" key="3">
    <source>
        <dbReference type="ARBA" id="ARBA00022722"/>
    </source>
</evidence>
<keyword evidence="4" id="KW-0547">Nucleotide-binding</keyword>
<dbReference type="PANTHER" id="PTHR34139:SF1">
    <property type="entry name" value="RNASE MJ1380-RELATED"/>
    <property type="match status" value="1"/>
</dbReference>
<evidence type="ECO:0000256" key="1">
    <source>
        <dbReference type="ARBA" id="ARBA00022553"/>
    </source>
</evidence>
<sequence>MRKDDRIRLTHMLDSAREAVHFAGGKTRDDLEADRLLALGLMKCIEIIGEAAANISNECRETLPTIPWRSILGMRNRLVHAYFEIDLDVVWYTTNVSLPPLIQILEEILTPKPSG</sequence>
<dbReference type="InterPro" id="IPR051813">
    <property type="entry name" value="HepT_RNase_toxin"/>
</dbReference>
<keyword evidence="5" id="KW-0378">Hydrolase</keyword>
<dbReference type="EMBL" id="JACRDE010000076">
    <property type="protein sequence ID" value="MBI5248360.1"/>
    <property type="molecule type" value="Genomic_DNA"/>
</dbReference>
<evidence type="ECO:0000313" key="7">
    <source>
        <dbReference type="Proteomes" id="UP000807825"/>
    </source>
</evidence>
<reference evidence="6" key="1">
    <citation type="submission" date="2020-07" db="EMBL/GenBank/DDBJ databases">
        <title>Huge and variable diversity of episymbiotic CPR bacteria and DPANN archaea in groundwater ecosystems.</title>
        <authorList>
            <person name="He C.Y."/>
            <person name="Keren R."/>
            <person name="Whittaker M."/>
            <person name="Farag I.F."/>
            <person name="Doudna J."/>
            <person name="Cate J.H.D."/>
            <person name="Banfield J.F."/>
        </authorList>
    </citation>
    <scope>NUCLEOTIDE SEQUENCE</scope>
    <source>
        <strain evidence="6">NC_groundwater_1664_Pr3_B-0.1um_52_9</strain>
    </source>
</reference>
<keyword evidence="1" id="KW-0597">Phosphoprotein</keyword>
<evidence type="ECO:0000313" key="6">
    <source>
        <dbReference type="EMBL" id="MBI5248360.1"/>
    </source>
</evidence>
<dbReference type="Proteomes" id="UP000807825">
    <property type="component" value="Unassembled WGS sequence"/>
</dbReference>
<evidence type="ECO:0000256" key="2">
    <source>
        <dbReference type="ARBA" id="ARBA00022649"/>
    </source>
</evidence>
<dbReference type="AlphaFoldDB" id="A0A9D6UXR3"/>
<name>A0A9D6UXR3_9BACT</name>
<keyword evidence="3" id="KW-0540">Nuclease</keyword>
<evidence type="ECO:0000256" key="4">
    <source>
        <dbReference type="ARBA" id="ARBA00022741"/>
    </source>
</evidence>
<comment type="caution">
    <text evidence="6">The sequence shown here is derived from an EMBL/GenBank/DDBJ whole genome shotgun (WGS) entry which is preliminary data.</text>
</comment>
<proteinExistence type="predicted"/>
<keyword evidence="2" id="KW-1277">Toxin-antitoxin system</keyword>
<protein>
    <submittedName>
        <fullName evidence="6">DUF86 domain-containing protein</fullName>
    </submittedName>
</protein>